<dbReference type="AlphaFoldDB" id="A0A1I7YTH4"/>
<proteinExistence type="predicted"/>
<reference evidence="2" key="1">
    <citation type="submission" date="2016-11" db="UniProtKB">
        <authorList>
            <consortium name="WormBaseParasite"/>
        </authorList>
    </citation>
    <scope>IDENTIFICATION</scope>
</reference>
<dbReference type="InterPro" id="IPR018790">
    <property type="entry name" value="DUF2358"/>
</dbReference>
<dbReference type="PANTHER" id="PTHR31094">
    <property type="entry name" value="RIKEN CDNA 2310061I04 GENE"/>
    <property type="match status" value="1"/>
</dbReference>
<protein>
    <submittedName>
        <fullName evidence="2">DUF535 domain-containing protein</fullName>
    </submittedName>
</protein>
<accession>A0A1I7YTH4</accession>
<organism evidence="1 2">
    <name type="scientific">Steinernema glaseri</name>
    <dbReference type="NCBI Taxonomy" id="37863"/>
    <lineage>
        <taxon>Eukaryota</taxon>
        <taxon>Metazoa</taxon>
        <taxon>Ecdysozoa</taxon>
        <taxon>Nematoda</taxon>
        <taxon>Chromadorea</taxon>
        <taxon>Rhabditida</taxon>
        <taxon>Tylenchina</taxon>
        <taxon>Panagrolaimomorpha</taxon>
        <taxon>Strongyloidoidea</taxon>
        <taxon>Steinernematidae</taxon>
        <taxon>Steinernema</taxon>
    </lineage>
</organism>
<dbReference type="WBParaSite" id="L893_g19336.t1">
    <property type="protein sequence ID" value="L893_g19336.t1"/>
    <property type="gene ID" value="L893_g19336"/>
</dbReference>
<dbReference type="PANTHER" id="PTHR31094:SF2">
    <property type="entry name" value="RIKEN CDNA 2310061I04 GENE"/>
    <property type="match status" value="1"/>
</dbReference>
<evidence type="ECO:0000313" key="1">
    <source>
        <dbReference type="Proteomes" id="UP000095287"/>
    </source>
</evidence>
<sequence>MLVAARLGASRLAPWVSTSSQRYLSSGSTSGSTDRSHEKPEMFQLKHVQARLEHTVPLMFRERLDYTFYRKDVIVDNQIINVQRQGIYQIMGHLSTFSVLGQVFFPHIEMSVLSILPILDDGTVRLRWRIHYLSFFRALNLLNFKYDYRIKNLKWYDGYSVFHVDGNGLVSKFTIQRTMPDDSYQREKTTAQKIAEKIGVLPGAATNFVKAERPRGPKEEN</sequence>
<keyword evidence="1" id="KW-1185">Reference proteome</keyword>
<name>A0A1I7YTH4_9BILA</name>
<dbReference type="Pfam" id="PF10184">
    <property type="entry name" value="DUF2358"/>
    <property type="match status" value="1"/>
</dbReference>
<evidence type="ECO:0000313" key="2">
    <source>
        <dbReference type="WBParaSite" id="L893_g19336.t1"/>
    </source>
</evidence>
<dbReference type="Proteomes" id="UP000095287">
    <property type="component" value="Unplaced"/>
</dbReference>